<dbReference type="GO" id="GO:0005886">
    <property type="term" value="C:plasma membrane"/>
    <property type="evidence" value="ECO:0007669"/>
    <property type="project" value="UniProtKB-SubCell"/>
</dbReference>
<reference evidence="6" key="1">
    <citation type="submission" date="2018-06" db="EMBL/GenBank/DDBJ databases">
        <authorList>
            <consortium name="Pathogen Informatics"/>
            <person name="Doyle S."/>
        </authorList>
    </citation>
    <scope>NUCLEOTIDE SEQUENCE [LARGE SCALE GENOMIC DNA]</scope>
    <source>
        <strain evidence="6">NCTC11421</strain>
    </source>
</reference>
<dbReference type="AlphaFoldDB" id="A0A378W296"/>
<organism evidence="6">
    <name type="scientific">Neisseria gonorrhoeae</name>
    <dbReference type="NCBI Taxonomy" id="485"/>
    <lineage>
        <taxon>Bacteria</taxon>
        <taxon>Pseudomonadati</taxon>
        <taxon>Pseudomonadota</taxon>
        <taxon>Betaproteobacteria</taxon>
        <taxon>Neisseriales</taxon>
        <taxon>Neisseriaceae</taxon>
        <taxon>Neisseria</taxon>
    </lineage>
</organism>
<evidence type="ECO:0000256" key="5">
    <source>
        <dbReference type="SAM" id="Phobius"/>
    </source>
</evidence>
<evidence type="ECO:0000313" key="6">
    <source>
        <dbReference type="EMBL" id="SUA25440.1"/>
    </source>
</evidence>
<keyword evidence="2 5" id="KW-0812">Transmembrane</keyword>
<comment type="subcellular location">
    <subcellularLocation>
        <location evidence="1">Cell membrane</location>
        <topology evidence="1">Multi-pass membrane protein</topology>
    </subcellularLocation>
</comment>
<evidence type="ECO:0000256" key="1">
    <source>
        <dbReference type="ARBA" id="ARBA00004651"/>
    </source>
</evidence>
<protein>
    <submittedName>
        <fullName evidence="6">Uncharacterized protein</fullName>
    </submittedName>
</protein>
<name>A0A378W296_NEIGO</name>
<gene>
    <name evidence="6" type="ORF">NCTC11421_03464</name>
</gene>
<keyword evidence="3 5" id="KW-1133">Transmembrane helix</keyword>
<keyword evidence="4 5" id="KW-0472">Membrane</keyword>
<dbReference type="EMBL" id="UGRI01000001">
    <property type="protein sequence ID" value="SUA25440.1"/>
    <property type="molecule type" value="Genomic_DNA"/>
</dbReference>
<dbReference type="SUPFAM" id="SSF90123">
    <property type="entry name" value="ABC transporter transmembrane region"/>
    <property type="match status" value="1"/>
</dbReference>
<sequence length="80" mass="9571">MDEVHKIHRDCPRIIPNTHLKRKRNKEIKILSLLRGFRLKRSLIQMLILAISLEVFALVSPFFMQWVIDHVIVTADKIYY</sequence>
<proteinExistence type="predicted"/>
<evidence type="ECO:0000256" key="2">
    <source>
        <dbReference type="ARBA" id="ARBA00022692"/>
    </source>
</evidence>
<evidence type="ECO:0000256" key="3">
    <source>
        <dbReference type="ARBA" id="ARBA00022989"/>
    </source>
</evidence>
<evidence type="ECO:0000256" key="4">
    <source>
        <dbReference type="ARBA" id="ARBA00023136"/>
    </source>
</evidence>
<accession>A0A378W296</accession>
<dbReference type="InterPro" id="IPR036640">
    <property type="entry name" value="ABC1_TM_sf"/>
</dbReference>
<feature type="transmembrane region" description="Helical" evidence="5">
    <location>
        <begin position="43"/>
        <end position="64"/>
    </location>
</feature>
<dbReference type="GO" id="GO:0005524">
    <property type="term" value="F:ATP binding"/>
    <property type="evidence" value="ECO:0007669"/>
    <property type="project" value="InterPro"/>
</dbReference>